<dbReference type="PIRSF" id="PIRSF017811">
    <property type="entry name" value="CDK_inhib_pln"/>
    <property type="match status" value="1"/>
</dbReference>
<dbReference type="InterPro" id="IPR044275">
    <property type="entry name" value="KRP"/>
</dbReference>
<sequence length="224" mass="25332">MRGCKRIAEVAAEDGIRMTRARTALAATTTVSKRRKVDGGELELATNLVQLETQTLSIMTPENSDSGNSTCESFSSDHVLASCCSSNEINEVMKGNSKFSDLQEESEIVVEVQTSTYDLADCRESRAITPSREVEAELESTSRPREANSRSPMQKMPSETEIEEFFAAAEKDLQKQFTDKYNFDILEDLPLEGRYDWDELNPEFPFQLKTIPFLYFTLSFWSCK</sequence>
<feature type="compositionally biased region" description="Basic and acidic residues" evidence="5">
    <location>
        <begin position="130"/>
        <end position="148"/>
    </location>
</feature>
<accession>A0AAD1ZCS3</accession>
<comment type="subcellular location">
    <subcellularLocation>
        <location evidence="1">Nucleus</location>
        <location evidence="1">Nucleoplasm</location>
    </subcellularLocation>
</comment>
<dbReference type="GO" id="GO:0004861">
    <property type="term" value="F:cyclin-dependent protein serine/threonine kinase inhibitor activity"/>
    <property type="evidence" value="ECO:0007669"/>
    <property type="project" value="InterPro"/>
</dbReference>
<dbReference type="InterPro" id="IPR003175">
    <property type="entry name" value="CDI_dom"/>
</dbReference>
<evidence type="ECO:0000256" key="3">
    <source>
        <dbReference type="ARBA" id="ARBA00023013"/>
    </source>
</evidence>
<comment type="similarity">
    <text evidence="2">Belongs to the CDI family. ICK/KRP subfamily.</text>
</comment>
<dbReference type="InterPro" id="IPR044898">
    <property type="entry name" value="CDI_dom_sf"/>
</dbReference>
<dbReference type="AlphaFoldDB" id="A0AAD1ZCS3"/>
<keyword evidence="8" id="KW-1185">Reference proteome</keyword>
<dbReference type="Pfam" id="PF02234">
    <property type="entry name" value="CDI"/>
    <property type="match status" value="1"/>
</dbReference>
<feature type="region of interest" description="Disordered" evidence="5">
    <location>
        <begin position="130"/>
        <end position="157"/>
    </location>
</feature>
<evidence type="ECO:0000256" key="1">
    <source>
        <dbReference type="ARBA" id="ARBA00004642"/>
    </source>
</evidence>
<keyword evidence="4" id="KW-0131">Cell cycle</keyword>
<dbReference type="GO" id="GO:0051726">
    <property type="term" value="P:regulation of cell cycle"/>
    <property type="evidence" value="ECO:0007669"/>
    <property type="project" value="InterPro"/>
</dbReference>
<gene>
    <name evidence="7" type="ORF">FPE_LOCUS14264</name>
</gene>
<feature type="domain" description="Cyclin-dependent kinase inhibitor" evidence="6">
    <location>
        <begin position="155"/>
        <end position="199"/>
    </location>
</feature>
<dbReference type="GO" id="GO:0005654">
    <property type="term" value="C:nucleoplasm"/>
    <property type="evidence" value="ECO:0007669"/>
    <property type="project" value="UniProtKB-SubCell"/>
</dbReference>
<evidence type="ECO:0000256" key="4">
    <source>
        <dbReference type="ARBA" id="ARBA00023306"/>
    </source>
</evidence>
<evidence type="ECO:0000256" key="2">
    <source>
        <dbReference type="ARBA" id="ARBA00010274"/>
    </source>
</evidence>
<proteinExistence type="inferred from homology"/>
<keyword evidence="3" id="KW-0649">Protein kinase inhibitor</keyword>
<evidence type="ECO:0000313" key="8">
    <source>
        <dbReference type="Proteomes" id="UP000834106"/>
    </source>
</evidence>
<organism evidence="7 8">
    <name type="scientific">Fraxinus pennsylvanica</name>
    <dbReference type="NCBI Taxonomy" id="56036"/>
    <lineage>
        <taxon>Eukaryota</taxon>
        <taxon>Viridiplantae</taxon>
        <taxon>Streptophyta</taxon>
        <taxon>Embryophyta</taxon>
        <taxon>Tracheophyta</taxon>
        <taxon>Spermatophyta</taxon>
        <taxon>Magnoliopsida</taxon>
        <taxon>eudicotyledons</taxon>
        <taxon>Gunneridae</taxon>
        <taxon>Pentapetalae</taxon>
        <taxon>asterids</taxon>
        <taxon>lamiids</taxon>
        <taxon>Lamiales</taxon>
        <taxon>Oleaceae</taxon>
        <taxon>Oleeae</taxon>
        <taxon>Fraxinus</taxon>
    </lineage>
</organism>
<dbReference type="Proteomes" id="UP000834106">
    <property type="component" value="Chromosome 8"/>
</dbReference>
<dbReference type="PANTHER" id="PTHR46776">
    <property type="entry name" value="CYCLIN-DEPENDENT KINASE INHIBITOR 4-RELATED"/>
    <property type="match status" value="1"/>
</dbReference>
<dbReference type="EMBL" id="OU503043">
    <property type="protein sequence ID" value="CAI9766834.1"/>
    <property type="molecule type" value="Genomic_DNA"/>
</dbReference>
<dbReference type="Gene3D" id="4.10.365.10">
    <property type="entry name" value="p27"/>
    <property type="match status" value="1"/>
</dbReference>
<name>A0AAD1ZCS3_9LAMI</name>
<evidence type="ECO:0000313" key="7">
    <source>
        <dbReference type="EMBL" id="CAI9766834.1"/>
    </source>
</evidence>
<reference evidence="7" key="1">
    <citation type="submission" date="2023-05" db="EMBL/GenBank/DDBJ databases">
        <authorList>
            <person name="Huff M."/>
        </authorList>
    </citation>
    <scope>NUCLEOTIDE SEQUENCE</scope>
</reference>
<evidence type="ECO:0000256" key="5">
    <source>
        <dbReference type="SAM" id="MobiDB-lite"/>
    </source>
</evidence>
<protein>
    <recommendedName>
        <fullName evidence="6">Cyclin-dependent kinase inhibitor domain-containing protein</fullName>
    </recommendedName>
</protein>
<evidence type="ECO:0000259" key="6">
    <source>
        <dbReference type="Pfam" id="PF02234"/>
    </source>
</evidence>